<dbReference type="InterPro" id="IPR029024">
    <property type="entry name" value="TerB-like"/>
</dbReference>
<dbReference type="SUPFAM" id="SSF158682">
    <property type="entry name" value="TerB-like"/>
    <property type="match status" value="1"/>
</dbReference>
<dbReference type="Pfam" id="PF04391">
    <property type="entry name" value="DUF533"/>
    <property type="match status" value="1"/>
</dbReference>
<accession>A0A379EV50</accession>
<evidence type="ECO:0000313" key="2">
    <source>
        <dbReference type="Proteomes" id="UP000254704"/>
    </source>
</evidence>
<gene>
    <name evidence="1" type="ORF">NCTC11621_01231</name>
</gene>
<dbReference type="Proteomes" id="UP000254704">
    <property type="component" value="Unassembled WGS sequence"/>
</dbReference>
<reference evidence="1 2" key="1">
    <citation type="submission" date="2018-06" db="EMBL/GenBank/DDBJ databases">
        <authorList>
            <consortium name="Pathogen Informatics"/>
            <person name="Doyle S."/>
        </authorList>
    </citation>
    <scope>NUCLEOTIDE SEQUENCE [LARGE SCALE GENOMIC DNA]</scope>
    <source>
        <strain evidence="1 2">NCTC11621</strain>
    </source>
</reference>
<dbReference type="InterPro" id="IPR007486">
    <property type="entry name" value="YebE"/>
</dbReference>
<dbReference type="RefSeq" id="WP_115322953.1">
    <property type="nucleotide sequence ID" value="NZ_UGTV01000015.1"/>
</dbReference>
<sequence>MNFNRILNEVLGTVTKTAGKINKPSQNTAEKITQLGGGAALAGILSMVLGRSGGAKLTKLGSLAALGSIAYQAYQNYQKNQSTATNQTDGNLSEAAFNTTQQSEDKSVIILRTMIAAAISDGEIDEKERAIIAEEGGNDPELKQWVEQEIAHPITVAEIGRIVGNDTALATQVYLAARIVCQELTRKEIVFLSQLATALNLDDALVEQLEKQAGF</sequence>
<dbReference type="AlphaFoldDB" id="A0A379EV50"/>
<dbReference type="EMBL" id="UGTV01000015">
    <property type="protein sequence ID" value="SUC10182.1"/>
    <property type="molecule type" value="Genomic_DNA"/>
</dbReference>
<dbReference type="Gene3D" id="1.10.3680.10">
    <property type="entry name" value="TerB-like"/>
    <property type="match status" value="1"/>
</dbReference>
<organism evidence="1 2">
    <name type="scientific">Pasteurella canis</name>
    <dbReference type="NCBI Taxonomy" id="753"/>
    <lineage>
        <taxon>Bacteria</taxon>
        <taxon>Pseudomonadati</taxon>
        <taxon>Pseudomonadota</taxon>
        <taxon>Gammaproteobacteria</taxon>
        <taxon>Pasteurellales</taxon>
        <taxon>Pasteurellaceae</taxon>
        <taxon>Pasteurella</taxon>
    </lineage>
</organism>
<dbReference type="CDD" id="cd07178">
    <property type="entry name" value="terB_like_YebE"/>
    <property type="match status" value="1"/>
</dbReference>
<proteinExistence type="predicted"/>
<protein>
    <submittedName>
        <fullName evidence="1">Putative inner membrane protein</fullName>
    </submittedName>
</protein>
<name>A0A379EV50_9PAST</name>
<evidence type="ECO:0000313" key="1">
    <source>
        <dbReference type="EMBL" id="SUC10182.1"/>
    </source>
</evidence>